<evidence type="ECO:0000256" key="3">
    <source>
        <dbReference type="PIRSR" id="PIRSR005902-1"/>
    </source>
</evidence>
<evidence type="ECO:0000313" key="5">
    <source>
        <dbReference type="Proteomes" id="UP000177169"/>
    </source>
</evidence>
<gene>
    <name evidence="4" type="ORF">A3D01_01815</name>
</gene>
<evidence type="ECO:0008006" key="6">
    <source>
        <dbReference type="Google" id="ProtNLM"/>
    </source>
</evidence>
<dbReference type="NCBIfam" id="TIGR00010">
    <property type="entry name" value="YchF/TatD family DNA exonuclease"/>
    <property type="match status" value="1"/>
</dbReference>
<dbReference type="AlphaFoldDB" id="A0A1F7Z546"/>
<evidence type="ECO:0000256" key="1">
    <source>
        <dbReference type="ARBA" id="ARBA00022723"/>
    </source>
</evidence>
<dbReference type="EMBL" id="MGGR01000008">
    <property type="protein sequence ID" value="OGM34239.1"/>
    <property type="molecule type" value="Genomic_DNA"/>
</dbReference>
<organism evidence="4 5">
    <name type="scientific">Candidatus Woesebacteria bacterium RIFCSPHIGHO2_02_FULL_39_13</name>
    <dbReference type="NCBI Taxonomy" id="1802505"/>
    <lineage>
        <taxon>Bacteria</taxon>
        <taxon>Candidatus Woeseibacteriota</taxon>
    </lineage>
</organism>
<name>A0A1F7Z546_9BACT</name>
<dbReference type="InterPro" id="IPR032466">
    <property type="entry name" value="Metal_Hydrolase"/>
</dbReference>
<dbReference type="PANTHER" id="PTHR46124:SF2">
    <property type="entry name" value="D-AMINOACYL-TRNA DEACYLASE"/>
    <property type="match status" value="1"/>
</dbReference>
<dbReference type="GO" id="GO:0046872">
    <property type="term" value="F:metal ion binding"/>
    <property type="evidence" value="ECO:0007669"/>
    <property type="project" value="UniProtKB-KW"/>
</dbReference>
<accession>A0A1F7Z546</accession>
<evidence type="ECO:0000256" key="2">
    <source>
        <dbReference type="ARBA" id="ARBA00022801"/>
    </source>
</evidence>
<reference evidence="4 5" key="1">
    <citation type="journal article" date="2016" name="Nat. Commun.">
        <title>Thousands of microbial genomes shed light on interconnected biogeochemical processes in an aquifer system.</title>
        <authorList>
            <person name="Anantharaman K."/>
            <person name="Brown C.T."/>
            <person name="Hug L.A."/>
            <person name="Sharon I."/>
            <person name="Castelle C.J."/>
            <person name="Probst A.J."/>
            <person name="Thomas B.C."/>
            <person name="Singh A."/>
            <person name="Wilkins M.J."/>
            <person name="Karaoz U."/>
            <person name="Brodie E.L."/>
            <person name="Williams K.H."/>
            <person name="Hubbard S.S."/>
            <person name="Banfield J.F."/>
        </authorList>
    </citation>
    <scope>NUCLEOTIDE SEQUENCE [LARGE SCALE GENOMIC DNA]</scope>
</reference>
<dbReference type="InterPro" id="IPR018228">
    <property type="entry name" value="DNase_TatD-rel_CS"/>
</dbReference>
<feature type="binding site" evidence="3">
    <location>
        <position position="7"/>
    </location>
    <ligand>
        <name>a divalent metal cation</name>
        <dbReference type="ChEBI" id="CHEBI:60240"/>
        <label>1</label>
    </ligand>
</feature>
<evidence type="ECO:0000313" key="4">
    <source>
        <dbReference type="EMBL" id="OGM34239.1"/>
    </source>
</evidence>
<dbReference type="GO" id="GO:0004536">
    <property type="term" value="F:DNA nuclease activity"/>
    <property type="evidence" value="ECO:0007669"/>
    <property type="project" value="InterPro"/>
</dbReference>
<feature type="binding site" evidence="3">
    <location>
        <position position="5"/>
    </location>
    <ligand>
        <name>a divalent metal cation</name>
        <dbReference type="ChEBI" id="CHEBI:60240"/>
        <label>1</label>
    </ligand>
</feature>
<dbReference type="Pfam" id="PF01026">
    <property type="entry name" value="TatD_DNase"/>
    <property type="match status" value="1"/>
</dbReference>
<feature type="binding site" evidence="3">
    <location>
        <position position="129"/>
    </location>
    <ligand>
        <name>a divalent metal cation</name>
        <dbReference type="ChEBI" id="CHEBI:60240"/>
        <label>2</label>
    </ligand>
</feature>
<dbReference type="Proteomes" id="UP000177169">
    <property type="component" value="Unassembled WGS sequence"/>
</dbReference>
<dbReference type="GO" id="GO:0016788">
    <property type="term" value="F:hydrolase activity, acting on ester bonds"/>
    <property type="evidence" value="ECO:0007669"/>
    <property type="project" value="InterPro"/>
</dbReference>
<feature type="binding site" evidence="3">
    <location>
        <position position="156"/>
    </location>
    <ligand>
        <name>a divalent metal cation</name>
        <dbReference type="ChEBI" id="CHEBI:60240"/>
        <label>2</label>
    </ligand>
</feature>
<dbReference type="InterPro" id="IPR015991">
    <property type="entry name" value="TatD/YcfH-like"/>
</dbReference>
<dbReference type="GO" id="GO:0005829">
    <property type="term" value="C:cytosol"/>
    <property type="evidence" value="ECO:0007669"/>
    <property type="project" value="TreeGrafter"/>
</dbReference>
<dbReference type="PANTHER" id="PTHR46124">
    <property type="entry name" value="D-AMINOACYL-TRNA DEACYLASE"/>
    <property type="match status" value="1"/>
</dbReference>
<feature type="binding site" evidence="3">
    <location>
        <position position="93"/>
    </location>
    <ligand>
        <name>a divalent metal cation</name>
        <dbReference type="ChEBI" id="CHEBI:60240"/>
        <label>1</label>
    </ligand>
</feature>
<proteinExistence type="predicted"/>
<feature type="binding site" evidence="3">
    <location>
        <position position="204"/>
    </location>
    <ligand>
        <name>a divalent metal cation</name>
        <dbReference type="ChEBI" id="CHEBI:60240"/>
        <label>1</label>
    </ligand>
</feature>
<dbReference type="PIRSF" id="PIRSF005902">
    <property type="entry name" value="DNase_TatD"/>
    <property type="match status" value="1"/>
</dbReference>
<dbReference type="PROSITE" id="PS01137">
    <property type="entry name" value="TATD_1"/>
    <property type="match status" value="1"/>
</dbReference>
<keyword evidence="1 3" id="KW-0479">Metal-binding</keyword>
<dbReference type="CDD" id="cd01310">
    <property type="entry name" value="TatD_DNAse"/>
    <property type="match status" value="1"/>
</dbReference>
<dbReference type="FunFam" id="3.20.20.140:FF:000005">
    <property type="entry name" value="TatD family hydrolase"/>
    <property type="match status" value="1"/>
</dbReference>
<comment type="caution">
    <text evidence="4">The sequence shown here is derived from an EMBL/GenBank/DDBJ whole genome shotgun (WGS) entry which is preliminary data.</text>
</comment>
<dbReference type="InterPro" id="IPR001130">
    <property type="entry name" value="TatD-like"/>
</dbReference>
<dbReference type="STRING" id="1802505.A3D01_01815"/>
<dbReference type="Gene3D" id="3.20.20.140">
    <property type="entry name" value="Metal-dependent hydrolases"/>
    <property type="match status" value="1"/>
</dbReference>
<keyword evidence="2" id="KW-0378">Hydrolase</keyword>
<dbReference type="SUPFAM" id="SSF51556">
    <property type="entry name" value="Metallo-dependent hydrolases"/>
    <property type="match status" value="1"/>
</dbReference>
<sequence length="268" mass="30219">MFDTHCHLNFEAFKSTFEDVISRARHEGVSKMLIPGTDLETSKRAFDIAETHQNIYASVGIHPTKDLGKLNLDSVMFKLEELAHSDKVVAIGEVGLDYYWFRSSPDVQKVFFKSQIKLALKLGKSLIIHNRHAGEDVISSLQNVWHKALGKRSVFHCCEVDSNMLLFAKNNGIFIGVDGDVTYDKAKQKFIKEVPLEQIVIETDSPYILPEPYRSQSSLPKGDSKDQMLNEPKNVKLIIEAVAKLKKVTPKELEKITTDNGKTLFGLN</sequence>
<protein>
    <recommendedName>
        <fullName evidence="6">Hydrolase TatD</fullName>
    </recommendedName>
</protein>